<comment type="cofactor">
    <cofactor evidence="2">
        <name>Mg(2+)</name>
        <dbReference type="ChEBI" id="CHEBI:18420"/>
    </cofactor>
</comment>
<organism evidence="3 4">
    <name type="scientific">Saccharopolyspora erythraea</name>
    <name type="common">Streptomyces erythraeus</name>
    <dbReference type="NCBI Taxonomy" id="1836"/>
    <lineage>
        <taxon>Bacteria</taxon>
        <taxon>Bacillati</taxon>
        <taxon>Actinomycetota</taxon>
        <taxon>Actinomycetes</taxon>
        <taxon>Pseudonocardiales</taxon>
        <taxon>Pseudonocardiaceae</taxon>
        <taxon>Saccharopolyspora</taxon>
    </lineage>
</organism>
<dbReference type="SUPFAM" id="SSF48576">
    <property type="entry name" value="Terpenoid synthases"/>
    <property type="match status" value="2"/>
</dbReference>
<comment type="caution">
    <text evidence="3">The sequence shown here is derived from an EMBL/GenBank/DDBJ whole genome shotgun (WGS) entry which is preliminary data.</text>
</comment>
<dbReference type="Gene3D" id="1.10.600.10">
    <property type="entry name" value="Farnesyl Diphosphate Synthase"/>
    <property type="match status" value="2"/>
</dbReference>
<dbReference type="InterPro" id="IPR034686">
    <property type="entry name" value="Terpene_cyclase-like_2"/>
</dbReference>
<dbReference type="Proteomes" id="UP001500729">
    <property type="component" value="Unassembled WGS sequence"/>
</dbReference>
<keyword evidence="2" id="KW-0479">Metal-binding</keyword>
<accession>A0ABN1CAU1</accession>
<proteinExistence type="inferred from homology"/>
<evidence type="ECO:0000256" key="2">
    <source>
        <dbReference type="RuleBase" id="RU366034"/>
    </source>
</evidence>
<evidence type="ECO:0000313" key="3">
    <source>
        <dbReference type="EMBL" id="GAA0515363.1"/>
    </source>
</evidence>
<keyword evidence="4" id="KW-1185">Reference proteome</keyword>
<sequence length="732" mass="81586">MPAPQQRQPYRLPAFYLPRPARLNPDLEAARARSRRWAEEMGMLGSRAEPEGEQVWTREDFDRHDYALLCAYAHPDASAPALELITGWYVWAFFFDDHFLARYKRTGDVDGARAHLLGLAELMPVGPSDAAPAATGPVERGLADLWVRTAPEVPARWLVRFAASTRELLENRLRELTGTSRCGVPNPVDHIAMRREAGGASWSAALVEYAAGSEVPDVVARSRPMRVLRDSFCDGVHLRNDIFSYPRETSEEGELGNGVLVVERFFDTDPQEAADTVNDLLTSRLHQFENVTLTELPAMFEEHGLSPVERADVLDYVKGLQDWQSGAHEWHLRSGRYAVPGGAEPREPRRFLSGPHGLGTSSSHLGSLLRTVRPGLPIPHGQLRYARIAVPAMSSPHPVRTNPQVGTVRAHAKEWARRMGMLDGSGVWTANVFDAADFGQFSAMAHPDSPGPELELVNDWHVWGWFFDDFFTEVFKRSRNRAGAEAFLARLPGFMPADTRRTPAPANPVERGLADLWARSTPVLAPRLRRRFPEHVRNFVGSWLWELDNLIQNRVSDPVDYLRMRRRTGGSAFRGALARHTLGAGLAPAVFDTPEMRALHENWADVGPLRNDLFSYHKEVDRETEVTNGVLAVQRFFDCGLQQAAAVVADLAEVRLRRFTAVAEQELPALAHRFEPGRAPREELDRYVRGLHDWLAGELAWSQVTGRYREPSVSAVGADLPAAPLGITGAAG</sequence>
<keyword evidence="1 2" id="KW-0456">Lyase</keyword>
<dbReference type="EMBL" id="BAAAGS010000006">
    <property type="protein sequence ID" value="GAA0515363.1"/>
    <property type="molecule type" value="Genomic_DNA"/>
</dbReference>
<dbReference type="Pfam" id="PF19086">
    <property type="entry name" value="Terpene_syn_C_2"/>
    <property type="match status" value="2"/>
</dbReference>
<name>A0ABN1CAU1_SACER</name>
<dbReference type="PANTHER" id="PTHR35201:SF4">
    <property type="entry name" value="BETA-PINACENE SYNTHASE-RELATED"/>
    <property type="match status" value="1"/>
</dbReference>
<comment type="similarity">
    <text evidence="2">Belongs to the terpene synthase family.</text>
</comment>
<dbReference type="EC" id="4.2.3.-" evidence="2"/>
<dbReference type="PANTHER" id="PTHR35201">
    <property type="entry name" value="TERPENE SYNTHASE"/>
    <property type="match status" value="1"/>
</dbReference>
<dbReference type="RefSeq" id="WP_009944753.1">
    <property type="nucleotide sequence ID" value="NZ_BAAAGS010000006.1"/>
</dbReference>
<evidence type="ECO:0000256" key="1">
    <source>
        <dbReference type="ARBA" id="ARBA00023239"/>
    </source>
</evidence>
<dbReference type="InterPro" id="IPR008949">
    <property type="entry name" value="Isoprenoid_synthase_dom_sf"/>
</dbReference>
<dbReference type="SFLD" id="SFLDG01020">
    <property type="entry name" value="Terpene_Cyclase_Like_2"/>
    <property type="match status" value="2"/>
</dbReference>
<evidence type="ECO:0000313" key="4">
    <source>
        <dbReference type="Proteomes" id="UP001500729"/>
    </source>
</evidence>
<keyword evidence="2" id="KW-0460">Magnesium</keyword>
<reference evidence="3 4" key="1">
    <citation type="journal article" date="2019" name="Int. J. Syst. Evol. Microbiol.">
        <title>The Global Catalogue of Microorganisms (GCM) 10K type strain sequencing project: providing services to taxonomists for standard genome sequencing and annotation.</title>
        <authorList>
            <consortium name="The Broad Institute Genomics Platform"/>
            <consortium name="The Broad Institute Genome Sequencing Center for Infectious Disease"/>
            <person name="Wu L."/>
            <person name="Ma J."/>
        </authorList>
    </citation>
    <scope>NUCLEOTIDE SEQUENCE [LARGE SCALE GENOMIC DNA]</scope>
    <source>
        <strain evidence="3 4">JCM 10303</strain>
    </source>
</reference>
<gene>
    <name evidence="3" type="ORF">GCM10009533_12890</name>
</gene>
<dbReference type="SFLD" id="SFLDS00005">
    <property type="entry name" value="Isoprenoid_Synthase_Type_I"/>
    <property type="match status" value="2"/>
</dbReference>
<protein>
    <recommendedName>
        <fullName evidence="2">Terpene synthase</fullName>
        <ecNumber evidence="2">4.2.3.-</ecNumber>
    </recommendedName>
</protein>